<dbReference type="SUPFAM" id="SSF103088">
    <property type="entry name" value="OmpA-like"/>
    <property type="match status" value="1"/>
</dbReference>
<evidence type="ECO:0000256" key="7">
    <source>
        <dbReference type="SAM" id="MobiDB-lite"/>
    </source>
</evidence>
<dbReference type="PANTHER" id="PTHR30329">
    <property type="entry name" value="STATOR ELEMENT OF FLAGELLAR MOTOR COMPLEX"/>
    <property type="match status" value="1"/>
</dbReference>
<evidence type="ECO:0000256" key="8">
    <source>
        <dbReference type="SAM" id="Phobius"/>
    </source>
</evidence>
<reference evidence="10" key="1">
    <citation type="submission" date="2016-10" db="EMBL/GenBank/DDBJ databases">
        <authorList>
            <person name="Varghese N."/>
            <person name="Submissions S."/>
        </authorList>
    </citation>
    <scope>NUCLEOTIDE SEQUENCE [LARGE SCALE GENOMIC DNA]</scope>
    <source>
        <strain evidence="10">DSM 26382</strain>
    </source>
</reference>
<accession>A0A1G6IQM1</accession>
<protein>
    <submittedName>
        <fullName evidence="9">Chemotaxis protein MotB</fullName>
    </submittedName>
</protein>
<feature type="transmembrane region" description="Helical" evidence="8">
    <location>
        <begin position="31"/>
        <end position="50"/>
    </location>
</feature>
<dbReference type="Gene3D" id="3.30.1330.60">
    <property type="entry name" value="OmpA-like domain"/>
    <property type="match status" value="1"/>
</dbReference>
<evidence type="ECO:0000256" key="1">
    <source>
        <dbReference type="ARBA" id="ARBA00004162"/>
    </source>
</evidence>
<comment type="similarity">
    <text evidence="2">Belongs to the MotB family.</text>
</comment>
<evidence type="ECO:0000256" key="2">
    <source>
        <dbReference type="ARBA" id="ARBA00008914"/>
    </source>
</evidence>
<dbReference type="RefSeq" id="WP_017676453.1">
    <property type="nucleotide sequence ID" value="NZ_FMZQ01000001.1"/>
</dbReference>
<feature type="region of interest" description="Disordered" evidence="7">
    <location>
        <begin position="76"/>
        <end position="132"/>
    </location>
</feature>
<evidence type="ECO:0000256" key="5">
    <source>
        <dbReference type="ARBA" id="ARBA00022989"/>
    </source>
</evidence>
<dbReference type="GeneID" id="83639363"/>
<evidence type="ECO:0000256" key="4">
    <source>
        <dbReference type="ARBA" id="ARBA00022692"/>
    </source>
</evidence>
<evidence type="ECO:0000256" key="3">
    <source>
        <dbReference type="ARBA" id="ARBA00022475"/>
    </source>
</evidence>
<keyword evidence="3" id="KW-1003">Cell membrane</keyword>
<feature type="region of interest" description="Disordered" evidence="7">
    <location>
        <begin position="1"/>
        <end position="26"/>
    </location>
</feature>
<dbReference type="InterPro" id="IPR050330">
    <property type="entry name" value="Bact_OuterMem_StrucFunc"/>
</dbReference>
<keyword evidence="5 8" id="KW-1133">Transmembrane helix</keyword>
<dbReference type="InterPro" id="IPR006665">
    <property type="entry name" value="OmpA-like"/>
</dbReference>
<evidence type="ECO:0000313" key="10">
    <source>
        <dbReference type="Proteomes" id="UP000199467"/>
    </source>
</evidence>
<dbReference type="InterPro" id="IPR025713">
    <property type="entry name" value="MotB-like_N_dom"/>
</dbReference>
<organism evidence="9 10">
    <name type="scientific">Ectopseudomonas chengduensis</name>
    <dbReference type="NCBI Taxonomy" id="489632"/>
    <lineage>
        <taxon>Bacteria</taxon>
        <taxon>Pseudomonadati</taxon>
        <taxon>Pseudomonadota</taxon>
        <taxon>Gammaproteobacteria</taxon>
        <taxon>Pseudomonadales</taxon>
        <taxon>Pseudomonadaceae</taxon>
        <taxon>Ectopseudomonas</taxon>
    </lineage>
</organism>
<dbReference type="PANTHER" id="PTHR30329:SF21">
    <property type="entry name" value="LIPOPROTEIN YIAD-RELATED"/>
    <property type="match status" value="1"/>
</dbReference>
<dbReference type="GO" id="GO:0005886">
    <property type="term" value="C:plasma membrane"/>
    <property type="evidence" value="ECO:0007669"/>
    <property type="project" value="UniProtKB-SubCell"/>
</dbReference>
<keyword evidence="6 8" id="KW-0472">Membrane</keyword>
<dbReference type="EMBL" id="FMZQ01000001">
    <property type="protein sequence ID" value="SDC08774.1"/>
    <property type="molecule type" value="Genomic_DNA"/>
</dbReference>
<dbReference type="Pfam" id="PF00691">
    <property type="entry name" value="OmpA"/>
    <property type="match status" value="1"/>
</dbReference>
<name>A0A1G6IQM1_9GAMM</name>
<dbReference type="PROSITE" id="PS51123">
    <property type="entry name" value="OMPA_2"/>
    <property type="match status" value="1"/>
</dbReference>
<comment type="subcellular location">
    <subcellularLocation>
        <location evidence="1">Cell membrane</location>
        <topology evidence="1">Single-pass membrane protein</topology>
    </subcellularLocation>
</comment>
<dbReference type="Pfam" id="PF13677">
    <property type="entry name" value="MotB_plug"/>
    <property type="match status" value="1"/>
</dbReference>
<dbReference type="Proteomes" id="UP000199467">
    <property type="component" value="Unassembled WGS sequence"/>
</dbReference>
<feature type="compositionally biased region" description="Basic and acidic residues" evidence="7">
    <location>
        <begin position="97"/>
        <end position="108"/>
    </location>
</feature>
<dbReference type="InterPro" id="IPR036737">
    <property type="entry name" value="OmpA-like_sf"/>
</dbReference>
<keyword evidence="4 8" id="KW-0812">Transmembrane</keyword>
<dbReference type="AlphaFoldDB" id="A0A1G6IQM1"/>
<evidence type="ECO:0000313" key="9">
    <source>
        <dbReference type="EMBL" id="SDC08774.1"/>
    </source>
</evidence>
<gene>
    <name evidence="9" type="ORF">SAMN05216576_101377</name>
</gene>
<evidence type="ECO:0000256" key="6">
    <source>
        <dbReference type="ARBA" id="ARBA00023136"/>
    </source>
</evidence>
<feature type="compositionally biased region" description="Basic and acidic residues" evidence="7">
    <location>
        <begin position="1"/>
        <end position="13"/>
    </location>
</feature>
<keyword evidence="10" id="KW-1185">Reference proteome</keyword>
<proteinExistence type="inferred from homology"/>
<sequence>MKPRAGEGHEIIIKRRSKKGGHDGHGGAWKVAFADFTMAMMALFMVLWIIQPQTQDASRANADQLNNPLVDGGAGIFDGTSTTPLDLDGVPVQVSPRQDRENQARTPEEDPGAEQGDGQPGPARRPHYAESQQMQDLAKLMEALALQLDAEANIEVQVVPQGLRVLIKDDSQRFMFNRGSSHLNPHFEKLLQRLAGILARVENHLIISGHTDSMPYRGVVGGYNNWNLSGDRALRARNVLVEAGLPSGNVLQVAAQADGMPLLPSDPENGANRRIELLLLTSQAEGLYRELFGETQVRVEYRAEGAQLSAPES</sequence>
<dbReference type="CDD" id="cd07185">
    <property type="entry name" value="OmpA_C-like"/>
    <property type="match status" value="1"/>
</dbReference>